<accession>A0A674N0B2</accession>
<dbReference type="Proteomes" id="UP000005226">
    <property type="component" value="Chromosome 4"/>
</dbReference>
<dbReference type="PROSITE" id="PS01204">
    <property type="entry name" value="REL_1"/>
    <property type="match status" value="1"/>
</dbReference>
<dbReference type="InterPro" id="IPR000451">
    <property type="entry name" value="NFkB/Dor"/>
</dbReference>
<dbReference type="InParanoid" id="A0A674N0B2"/>
<dbReference type="SUPFAM" id="SSF81296">
    <property type="entry name" value="E set domains"/>
    <property type="match status" value="1"/>
</dbReference>
<proteinExistence type="predicted"/>
<organism evidence="3 4">
    <name type="scientific">Takifugu rubripes</name>
    <name type="common">Japanese pufferfish</name>
    <name type="synonym">Fugu rubripes</name>
    <dbReference type="NCBI Taxonomy" id="31033"/>
    <lineage>
        <taxon>Eukaryota</taxon>
        <taxon>Metazoa</taxon>
        <taxon>Chordata</taxon>
        <taxon>Craniata</taxon>
        <taxon>Vertebrata</taxon>
        <taxon>Euteleostomi</taxon>
        <taxon>Actinopterygii</taxon>
        <taxon>Neopterygii</taxon>
        <taxon>Teleostei</taxon>
        <taxon>Neoteleostei</taxon>
        <taxon>Acanthomorphata</taxon>
        <taxon>Eupercaria</taxon>
        <taxon>Tetraodontiformes</taxon>
        <taxon>Tetradontoidea</taxon>
        <taxon>Tetraodontidae</taxon>
        <taxon>Takifugu</taxon>
    </lineage>
</organism>
<dbReference type="InterPro" id="IPR008967">
    <property type="entry name" value="p53-like_TF_DNA-bd_sf"/>
</dbReference>
<reference evidence="3 4" key="1">
    <citation type="journal article" date="2011" name="Genome Biol. Evol.">
        <title>Integration of the genetic map and genome assembly of fugu facilitates insights into distinct features of genome evolution in teleosts and mammals.</title>
        <authorList>
            <person name="Kai W."/>
            <person name="Kikuchi K."/>
            <person name="Tohari S."/>
            <person name="Chew A.K."/>
            <person name="Tay A."/>
            <person name="Fujiwara A."/>
            <person name="Hosoya S."/>
            <person name="Suetake H."/>
            <person name="Naruse K."/>
            <person name="Brenner S."/>
            <person name="Suzuki Y."/>
            <person name="Venkatesh B."/>
        </authorList>
    </citation>
    <scope>NUCLEOTIDE SEQUENCE [LARGE SCALE GENOMIC DNA]</scope>
</reference>
<dbReference type="SUPFAM" id="SSF49417">
    <property type="entry name" value="p53-like transcription factors"/>
    <property type="match status" value="1"/>
</dbReference>
<name>A0A674N0B2_TAKRU</name>
<dbReference type="InterPro" id="IPR013783">
    <property type="entry name" value="Ig-like_fold"/>
</dbReference>
<dbReference type="InterPro" id="IPR033926">
    <property type="entry name" value="IPT_NFkappaB"/>
</dbReference>
<dbReference type="Pfam" id="PF16179">
    <property type="entry name" value="RHD_dimer"/>
    <property type="match status" value="1"/>
</dbReference>
<keyword evidence="4" id="KW-1185">Reference proteome</keyword>
<sequence>EPKQRGFRFRYECEGPSHGGLPGASSEKNRRTYPTVKISNYVGHARVEVQLVTHTDPLASTRTAWWAVHCTENGTCMVDVGPNDLTASFSNLGILHVTKKSASHDRRQPINTQHLRSTESSILKEAKELGKVMDLNIVRLKFTAYLQDSNGGFTRALKPVVSNAIYDSKSPNASNLKISRMDKTCGTVLGGDEIFLLCDKVQKDDIEIRFYEEDEGGWEAFGDFSPTDVHKQYAIVFKTPPYHSAEIERPVTVFLQLKRKKAGDSSDPKQFTLHPSVQGKPRPF</sequence>
<dbReference type="FunFam" id="2.60.40.10:FF:000046">
    <property type="entry name" value="Nuclear factor NF-kappa-B p105 subunit"/>
    <property type="match status" value="1"/>
</dbReference>
<evidence type="ECO:0000259" key="2">
    <source>
        <dbReference type="PROSITE" id="PS50254"/>
    </source>
</evidence>
<dbReference type="PROSITE" id="PS50254">
    <property type="entry name" value="REL_2"/>
    <property type="match status" value="1"/>
</dbReference>
<dbReference type="CDD" id="cd01177">
    <property type="entry name" value="IPT_NFkappaB"/>
    <property type="match status" value="1"/>
</dbReference>
<dbReference type="GO" id="GO:0000978">
    <property type="term" value="F:RNA polymerase II cis-regulatory region sequence-specific DNA binding"/>
    <property type="evidence" value="ECO:0007669"/>
    <property type="project" value="TreeGrafter"/>
</dbReference>
<dbReference type="PANTHER" id="PTHR24169:SF21">
    <property type="entry name" value="NUCLEAR FACTOR NF-KAPPA-B P100 SUBUNIT"/>
    <property type="match status" value="1"/>
</dbReference>
<reference evidence="3" key="3">
    <citation type="submission" date="2025-09" db="UniProtKB">
        <authorList>
            <consortium name="Ensembl"/>
        </authorList>
    </citation>
    <scope>IDENTIFICATION</scope>
</reference>
<dbReference type="GO" id="GO:0005737">
    <property type="term" value="C:cytoplasm"/>
    <property type="evidence" value="ECO:0007669"/>
    <property type="project" value="InterPro"/>
</dbReference>
<reference evidence="3" key="2">
    <citation type="submission" date="2025-08" db="UniProtKB">
        <authorList>
            <consortium name="Ensembl"/>
        </authorList>
    </citation>
    <scope>IDENTIFICATION</scope>
</reference>
<evidence type="ECO:0000256" key="1">
    <source>
        <dbReference type="SAM" id="MobiDB-lite"/>
    </source>
</evidence>
<dbReference type="GO" id="GO:0000981">
    <property type="term" value="F:DNA-binding transcription factor activity, RNA polymerase II-specific"/>
    <property type="evidence" value="ECO:0007669"/>
    <property type="project" value="TreeGrafter"/>
</dbReference>
<dbReference type="InterPro" id="IPR011539">
    <property type="entry name" value="RHD_DNA_bind_dom"/>
</dbReference>
<dbReference type="AlphaFoldDB" id="A0A674N0B2"/>
<dbReference type="GeneTree" id="ENSGT00940000164992"/>
<dbReference type="Pfam" id="PF00554">
    <property type="entry name" value="RHD_DNA_bind"/>
    <property type="match status" value="1"/>
</dbReference>
<evidence type="ECO:0000313" key="4">
    <source>
        <dbReference type="Proteomes" id="UP000005226"/>
    </source>
</evidence>
<feature type="domain" description="RHD" evidence="2">
    <location>
        <begin position="1"/>
        <end position="172"/>
    </location>
</feature>
<dbReference type="InterPro" id="IPR032397">
    <property type="entry name" value="RHD_dimer"/>
</dbReference>
<dbReference type="InterPro" id="IPR002909">
    <property type="entry name" value="IPT_dom"/>
</dbReference>
<dbReference type="PRINTS" id="PR00057">
    <property type="entry name" value="NFKBTNSCPFCT"/>
</dbReference>
<dbReference type="FunCoup" id="A0A674N0B2">
    <property type="interactions" value="914"/>
</dbReference>
<evidence type="ECO:0000313" key="3">
    <source>
        <dbReference type="Ensembl" id="ENSTRUP00000066613.1"/>
    </source>
</evidence>
<dbReference type="OMA" id="WEAFGKF"/>
<dbReference type="GO" id="GO:0007399">
    <property type="term" value="P:nervous system development"/>
    <property type="evidence" value="ECO:0007669"/>
    <property type="project" value="UniProtKB-ARBA"/>
</dbReference>
<dbReference type="PANTHER" id="PTHR24169">
    <property type="entry name" value="NUCLEAR FACTOR NF-KAPPA-B PROTEIN"/>
    <property type="match status" value="1"/>
</dbReference>
<feature type="region of interest" description="Disordered" evidence="1">
    <location>
        <begin position="260"/>
        <end position="284"/>
    </location>
</feature>
<dbReference type="Gene3D" id="2.60.40.10">
    <property type="entry name" value="Immunoglobulins"/>
    <property type="match status" value="1"/>
</dbReference>
<dbReference type="Gene3D" id="2.60.40.340">
    <property type="entry name" value="Rel homology domain (RHD), DNA-binding domain"/>
    <property type="match status" value="1"/>
</dbReference>
<dbReference type="Ensembl" id="ENSTRUT00000072895.1">
    <property type="protein sequence ID" value="ENSTRUP00000066613.1"/>
    <property type="gene ID" value="ENSTRUG00000029372.1"/>
</dbReference>
<dbReference type="InterPro" id="IPR037059">
    <property type="entry name" value="RHD_DNA_bind_dom_sf"/>
</dbReference>
<dbReference type="InterPro" id="IPR014756">
    <property type="entry name" value="Ig_E-set"/>
</dbReference>
<dbReference type="InterPro" id="IPR030492">
    <property type="entry name" value="RHD_CS"/>
</dbReference>
<dbReference type="SMART" id="SM00429">
    <property type="entry name" value="IPT"/>
    <property type="match status" value="1"/>
</dbReference>
<protein>
    <recommendedName>
        <fullName evidence="2">RHD domain-containing protein</fullName>
    </recommendedName>
</protein>